<reference evidence="1 2" key="1">
    <citation type="submission" date="2017-02" db="EMBL/GenBank/DDBJ databases">
        <title>Prevalence of linear plasmids in Cutibacterium acnes isolates obtained from cancerous prostatic tissue.</title>
        <authorList>
            <person name="Davidsson S."/>
            <person name="Bruggemann H."/>
        </authorList>
    </citation>
    <scope>NUCLEOTIDE SEQUENCE [LARGE SCALE GENOMIC DNA]</scope>
    <source>
        <strain evidence="1 2">11-78</strain>
    </source>
</reference>
<dbReference type="OrthoDB" id="3217020at2"/>
<name>A0A8B2VSX4_CUTAC</name>
<dbReference type="Pfam" id="PF11292">
    <property type="entry name" value="DUF3093"/>
    <property type="match status" value="1"/>
</dbReference>
<gene>
    <name evidence="1" type="ORF">B1B09_02580</name>
</gene>
<dbReference type="AlphaFoldDB" id="A0A8B2VSX4"/>
<evidence type="ECO:0000313" key="1">
    <source>
        <dbReference type="EMBL" id="PGF36806.1"/>
    </source>
</evidence>
<protein>
    <submittedName>
        <fullName evidence="1">Uncharacterized protein</fullName>
    </submittedName>
</protein>
<accession>A0A8B2VSX4</accession>
<sequence length="176" mass="18918">MVNFPSGSVVYSERLWAPLSWWLIGAAVALSLIVAIGAWTSLATGGIVAVIVVVVVVAAFIKAGSVRIVVTEEGFGVGRSWIEWHWVDRVRGMDAQTMNSVMRSSHQVGSFLVTRPWIRSGLVLRLADPADPHQAWIVSTRRPGKLAAIVGEYIVVPGSPSSSENLSGNSMEDNHG</sequence>
<dbReference type="GeneID" id="92857021"/>
<dbReference type="EMBL" id="MVCE01000001">
    <property type="protein sequence ID" value="PGF36806.1"/>
    <property type="molecule type" value="Genomic_DNA"/>
</dbReference>
<organism evidence="1 2">
    <name type="scientific">Cutibacterium acnes</name>
    <name type="common">Propionibacterium acnes</name>
    <dbReference type="NCBI Taxonomy" id="1747"/>
    <lineage>
        <taxon>Bacteria</taxon>
        <taxon>Bacillati</taxon>
        <taxon>Actinomycetota</taxon>
        <taxon>Actinomycetes</taxon>
        <taxon>Propionibacteriales</taxon>
        <taxon>Propionibacteriaceae</taxon>
        <taxon>Cutibacterium</taxon>
    </lineage>
</organism>
<dbReference type="RefSeq" id="WP_002518995.1">
    <property type="nucleotide sequence ID" value="NZ_AP022844.1"/>
</dbReference>
<evidence type="ECO:0000313" key="2">
    <source>
        <dbReference type="Proteomes" id="UP000226191"/>
    </source>
</evidence>
<dbReference type="Proteomes" id="UP000226191">
    <property type="component" value="Unassembled WGS sequence"/>
</dbReference>
<comment type="caution">
    <text evidence="1">The sequence shown here is derived from an EMBL/GenBank/DDBJ whole genome shotgun (WGS) entry which is preliminary data.</text>
</comment>
<dbReference type="InterPro" id="IPR021443">
    <property type="entry name" value="DUF3093"/>
</dbReference>
<proteinExistence type="predicted"/>